<proteinExistence type="predicted"/>
<reference evidence="2 3" key="1">
    <citation type="submission" date="2019-09" db="EMBL/GenBank/DDBJ databases">
        <title>Bird 10,000 Genomes (B10K) Project - Family phase.</title>
        <authorList>
            <person name="Zhang G."/>
        </authorList>
    </citation>
    <scope>NUCLEOTIDE SEQUENCE [LARGE SCALE GENOMIC DNA]</scope>
    <source>
        <strain evidence="2">B10K-DU-029-38</strain>
        <tissue evidence="2">Muscle</tissue>
    </source>
</reference>
<evidence type="ECO:0000256" key="1">
    <source>
        <dbReference type="ARBA" id="ARBA00023157"/>
    </source>
</evidence>
<evidence type="ECO:0000313" key="3">
    <source>
        <dbReference type="Proteomes" id="UP000517678"/>
    </source>
</evidence>
<dbReference type="SUPFAM" id="SSF58069">
    <property type="entry name" value="Virus ectodomain"/>
    <property type="match status" value="1"/>
</dbReference>
<name>A0A7K8B472_9CORV</name>
<accession>A0A7K8B472</accession>
<feature type="non-terminal residue" evidence="2">
    <location>
        <position position="57"/>
    </location>
</feature>
<comment type="caution">
    <text evidence="2">The sequence shown here is derived from an EMBL/GenBank/DDBJ whole genome shotgun (WGS) entry which is preliminary data.</text>
</comment>
<dbReference type="AlphaFoldDB" id="A0A7K8B472"/>
<dbReference type="Gene3D" id="1.10.287.210">
    <property type="match status" value="1"/>
</dbReference>
<keyword evidence="1" id="KW-1015">Disulfide bond</keyword>
<protein>
    <submittedName>
        <fullName evidence="2">ERVV1 protein</fullName>
    </submittedName>
</protein>
<gene>
    <name evidence="2" type="primary">Ervv1_1</name>
    <name evidence="2" type="ORF">CNELOR_R15652</name>
</gene>
<evidence type="ECO:0000313" key="2">
    <source>
        <dbReference type="EMBL" id="NXB07712.1"/>
    </source>
</evidence>
<dbReference type="Pfam" id="PF00429">
    <property type="entry name" value="TLV_coat"/>
    <property type="match status" value="1"/>
</dbReference>
<sequence>ELEREIVNISAVIKHIKQHTSDAMSALQEEVDGLSCAVMQNRTALNFILATQGGVCA</sequence>
<feature type="non-terminal residue" evidence="2">
    <location>
        <position position="1"/>
    </location>
</feature>
<dbReference type="EMBL" id="VZTF01006048">
    <property type="protein sequence ID" value="NXB07712.1"/>
    <property type="molecule type" value="Genomic_DNA"/>
</dbReference>
<keyword evidence="3" id="KW-1185">Reference proteome</keyword>
<dbReference type="PANTHER" id="PTHR10424">
    <property type="entry name" value="VIRAL ENVELOPE PROTEIN"/>
    <property type="match status" value="1"/>
</dbReference>
<organism evidence="2 3">
    <name type="scientific">Cnemophilus loriae</name>
    <name type="common">Loria's bird-of-paradise</name>
    <dbReference type="NCBI Taxonomy" id="254448"/>
    <lineage>
        <taxon>Eukaryota</taxon>
        <taxon>Metazoa</taxon>
        <taxon>Chordata</taxon>
        <taxon>Craniata</taxon>
        <taxon>Vertebrata</taxon>
        <taxon>Euteleostomi</taxon>
        <taxon>Archelosauria</taxon>
        <taxon>Archosauria</taxon>
        <taxon>Dinosauria</taxon>
        <taxon>Saurischia</taxon>
        <taxon>Theropoda</taxon>
        <taxon>Coelurosauria</taxon>
        <taxon>Aves</taxon>
        <taxon>Neognathae</taxon>
        <taxon>Neoaves</taxon>
        <taxon>Telluraves</taxon>
        <taxon>Australaves</taxon>
        <taxon>Passeriformes</taxon>
        <taxon>Corvoidea</taxon>
        <taxon>Corvidae</taxon>
        <taxon>Cnemophilus</taxon>
    </lineage>
</organism>
<dbReference type="Proteomes" id="UP000517678">
    <property type="component" value="Unassembled WGS sequence"/>
</dbReference>
<dbReference type="InterPro" id="IPR018154">
    <property type="entry name" value="TLV/ENV_coat_polyprotein"/>
</dbReference>
<dbReference type="PANTHER" id="PTHR10424:SF73">
    <property type="entry name" value="ENDOGENOUS RETROVIRUS GROUP FC1 ENV POLYPROTEIN-RELATED"/>
    <property type="match status" value="1"/>
</dbReference>